<gene>
    <name evidence="1" type="ORF">EYQ70_01280</name>
</gene>
<evidence type="ECO:0000313" key="1">
    <source>
        <dbReference type="EMBL" id="HIF37043.1"/>
    </source>
</evidence>
<protein>
    <submittedName>
        <fullName evidence="1">Uncharacterized protein</fullName>
    </submittedName>
</protein>
<dbReference type="Proteomes" id="UP000585802">
    <property type="component" value="Unassembled WGS sequence"/>
</dbReference>
<dbReference type="AlphaFoldDB" id="A0A7J4GQX7"/>
<dbReference type="InterPro" id="IPR036280">
    <property type="entry name" value="Multihaem_cyt_sf"/>
</dbReference>
<reference evidence="2" key="1">
    <citation type="journal article" date="2019" name="bioRxiv">
        <title>Genome diversification in globally distributed novel marine Proteobacteria is linked to environmental adaptation.</title>
        <authorList>
            <person name="Zhou Z."/>
            <person name="Tran P.Q."/>
            <person name="Kieft K."/>
            <person name="Anantharaman K."/>
        </authorList>
    </citation>
    <scope>NUCLEOTIDE SEQUENCE [LARGE SCALE GENOMIC DNA]</scope>
</reference>
<evidence type="ECO:0000313" key="2">
    <source>
        <dbReference type="Proteomes" id="UP000585802"/>
    </source>
</evidence>
<sequence>MDEEYVHIAYSPVYFNLEALPYTNLSEYNFFQGEMKNLAPVYGVLPYDLINPLFTDYSLKDRFVWMPQEENAYYLGDSEVLNFPTGTILIKNFSYNGVVPSNERKNIETRLMIKKDEGWIFANYIWNDEQTEAVYNLDGSTVEIEWTENNITNTVNYRVPSGSECITCHKVYDTSVPAGVKPKNINKVMNYGNHSMNQIEKWIDYGYLDNAPDNIETMIDWKDPSNSLELRVRSYLDVNCAHCHSDNTHCEYRPIRLDFDSTEDLANLGVCLAPDTDLGNGTDLIVAPGNFIRSVLHFRMASVEEEYRMPLLGRTLVHQEAVDLVEEWITSLDIDCN</sequence>
<dbReference type="EMBL" id="DUCX01000021">
    <property type="protein sequence ID" value="HIF37043.1"/>
    <property type="molecule type" value="Genomic_DNA"/>
</dbReference>
<accession>A0A7J4GQX7</accession>
<comment type="caution">
    <text evidence="1">The sequence shown here is derived from an EMBL/GenBank/DDBJ whole genome shotgun (WGS) entry which is preliminary data.</text>
</comment>
<proteinExistence type="predicted"/>
<dbReference type="SUPFAM" id="SSF48695">
    <property type="entry name" value="Multiheme cytochromes"/>
    <property type="match status" value="1"/>
</dbReference>
<organism evidence="1 2">
    <name type="scientific">Marine Group III euryarchaeote</name>
    <dbReference type="NCBI Taxonomy" id="2173149"/>
    <lineage>
        <taxon>Archaea</taxon>
        <taxon>Methanobacteriati</taxon>
        <taxon>Thermoplasmatota</taxon>
        <taxon>Thermoplasmata</taxon>
        <taxon>Candidatus Thermoprofundales</taxon>
    </lineage>
</organism>
<name>A0A7J4GQX7_9ARCH</name>